<organism evidence="2 3">
    <name type="scientific">Pedobacter fastidiosus</name>
    <dbReference type="NCBI Taxonomy" id="2765361"/>
    <lineage>
        <taxon>Bacteria</taxon>
        <taxon>Pseudomonadati</taxon>
        <taxon>Bacteroidota</taxon>
        <taxon>Sphingobacteriia</taxon>
        <taxon>Sphingobacteriales</taxon>
        <taxon>Sphingobacteriaceae</taxon>
        <taxon>Pedobacter</taxon>
    </lineage>
</organism>
<evidence type="ECO:0000313" key="3">
    <source>
        <dbReference type="Proteomes" id="UP000652755"/>
    </source>
</evidence>
<gene>
    <name evidence="2" type="ORF">H7U22_18585</name>
</gene>
<feature type="compositionally biased region" description="Polar residues" evidence="1">
    <location>
        <begin position="55"/>
        <end position="75"/>
    </location>
</feature>
<keyword evidence="3" id="KW-1185">Reference proteome</keyword>
<name>A0ABR7KWN0_9SPHI</name>
<dbReference type="Proteomes" id="UP000652755">
    <property type="component" value="Unassembled WGS sequence"/>
</dbReference>
<dbReference type="EMBL" id="JACRYL010000020">
    <property type="protein sequence ID" value="MBC6112435.1"/>
    <property type="molecule type" value="Genomic_DNA"/>
</dbReference>
<feature type="region of interest" description="Disordered" evidence="1">
    <location>
        <begin position="53"/>
        <end position="75"/>
    </location>
</feature>
<evidence type="ECO:0008006" key="4">
    <source>
        <dbReference type="Google" id="ProtNLM"/>
    </source>
</evidence>
<comment type="caution">
    <text evidence="2">The sequence shown here is derived from an EMBL/GenBank/DDBJ whole genome shotgun (WGS) entry which is preliminary data.</text>
</comment>
<evidence type="ECO:0000313" key="2">
    <source>
        <dbReference type="EMBL" id="MBC6112435.1"/>
    </source>
</evidence>
<evidence type="ECO:0000256" key="1">
    <source>
        <dbReference type="SAM" id="MobiDB-lite"/>
    </source>
</evidence>
<accession>A0ABR7KWN0</accession>
<reference evidence="2 3" key="1">
    <citation type="submission" date="2020-08" db="EMBL/GenBank/DDBJ databases">
        <authorList>
            <person name="Sun Q."/>
            <person name="Inoue M."/>
        </authorList>
    </citation>
    <scope>NUCLEOTIDE SEQUENCE [LARGE SCALE GENOMIC DNA]</scope>
    <source>
        <strain evidence="2 3">CCM 8938</strain>
    </source>
</reference>
<dbReference type="RefSeq" id="WP_187072859.1">
    <property type="nucleotide sequence ID" value="NZ_JACRYL010000020.1"/>
</dbReference>
<sequence>MKKLNLNKSNFSSAEVLSRTQLKKVMGGSGAVTTKTTYIVCFNKCMAGWDDKNHTQSQNSAKVTACDTSCGGSAT</sequence>
<protein>
    <recommendedName>
        <fullName evidence="4">Natural product</fullName>
    </recommendedName>
</protein>
<proteinExistence type="predicted"/>